<protein>
    <recommendedName>
        <fullName evidence="3">RNA dependent RNA polymerase</fullName>
    </recommendedName>
</protein>
<proteinExistence type="predicted"/>
<evidence type="ECO:0000313" key="1">
    <source>
        <dbReference type="EMBL" id="MSS42043.1"/>
    </source>
</evidence>
<gene>
    <name evidence="1" type="ORF">FYJ37_17520</name>
</gene>
<accession>A0A844F8A3</accession>
<reference evidence="1 2" key="1">
    <citation type="submission" date="2019-08" db="EMBL/GenBank/DDBJ databases">
        <title>In-depth cultivation of the pig gut microbiome towards novel bacterial diversity and tailored functional studies.</title>
        <authorList>
            <person name="Wylensek D."/>
            <person name="Hitch T.C.A."/>
            <person name="Clavel T."/>
        </authorList>
    </citation>
    <scope>NUCLEOTIDE SEQUENCE [LARGE SCALE GENOMIC DNA]</scope>
    <source>
        <strain evidence="1 2">BL-389-WT-3D</strain>
    </source>
</reference>
<evidence type="ECO:0008006" key="3">
    <source>
        <dbReference type="Google" id="ProtNLM"/>
    </source>
</evidence>
<name>A0A844F8A3_CLOSV</name>
<organism evidence="1 2">
    <name type="scientific">Clostridium scindens (strain JCM 10418 / VPI 12708)</name>
    <dbReference type="NCBI Taxonomy" id="29347"/>
    <lineage>
        <taxon>Bacteria</taxon>
        <taxon>Bacillati</taxon>
        <taxon>Bacillota</taxon>
        <taxon>Clostridia</taxon>
        <taxon>Lachnospirales</taxon>
        <taxon>Lachnospiraceae</taxon>
    </lineage>
</organism>
<dbReference type="EMBL" id="VUMB01000075">
    <property type="protein sequence ID" value="MSS42043.1"/>
    <property type="molecule type" value="Genomic_DNA"/>
</dbReference>
<sequence>MRGNLYIPSIDAKDLYLANNYIKNVPYGYKLTKRDGTDNFRKYINSFDYSLDLIELREVAKSVYGKKDSLSFISKGKEYSSKVINVTFKYAVKEFNKTAKNTYVKNGYNLRDYSLENGYATDTDEDGIEILVAIKVDEPFYNSVDNVLLPSFFSCTYDKENMTYTYKLTGSIKTVMSAKDLRKWCYENGFICNGINYCRFKRSSGSARVGKCLFIDRRLYPDMHKSEQCGLDVKNGDELDIAAFEAYISLPTSSIIDTINIKPENFLVVDDWESVFYEGAVCTDLGEDGWLKTEEKNMRISNSIWDGQSLIDIYLMDKYSDKGMLLLRNKFFKSCCFNTNIQKFFADNNITDVSQLNGQTIATDISDIKLITTPSSIKYFKFGKLEDWFENIYPYFGVVKYDKDTHYFNGRMVQAHYQLLNTLQLSKEELQEVVQDGLDYINLLNTDVDVMRYHLKFKEDDNCEIETDNVMKDKNEIIYKLLNYDCNFNQTKIYYDFKKDLCRSYVKNMKKGHILLDGTYATLLGNPYEMLLQSIGRFDGTSILEIGTVHNTRYEYDTTILGSRSPHVTIGNILLTKNVASETIDKYFNLTPNIICINAINENILERLSGADYDSDSLLITNNKILIESAQKNYKFFKVPTRNINPPKSKRHYTTEDLADLDDKTSNNKIGEIVNLSQELNSLLWDMIAKSGESVENQYEYIKEIYYDVCQLDVMSNIEIDKAKKEYPVDNTAELKRMRKKYEKLLTMTDGRKKMPFFLGFIADTKNYKNVNRKDYQKYDTSMDLLHTCIGNKRSSKSKGNDFLPLAEIFKPVDFDKNKVVKSQITKIIEMAENTYAYNQMIAQNSCLTSEEKHTHIVKSKEDLLYEINKMKISEHTMYRLLWNLDLQKNSAIKNMLFYVLFNYKNDVLTGILEQYDRINTFLIEDKEGEIIIYNRRFTKKKSPKALFEC</sequence>
<dbReference type="AlphaFoldDB" id="A0A844F8A3"/>
<dbReference type="RefSeq" id="WP_154322684.1">
    <property type="nucleotide sequence ID" value="NZ_CP045695.1"/>
</dbReference>
<dbReference type="Proteomes" id="UP000462363">
    <property type="component" value="Unassembled WGS sequence"/>
</dbReference>
<evidence type="ECO:0000313" key="2">
    <source>
        <dbReference type="Proteomes" id="UP000462363"/>
    </source>
</evidence>
<comment type="caution">
    <text evidence="1">The sequence shown here is derived from an EMBL/GenBank/DDBJ whole genome shotgun (WGS) entry which is preliminary data.</text>
</comment>